<organism evidence="5 6">
    <name type="scientific">Emticicia aquatilis</name>
    <dbReference type="NCBI Taxonomy" id="1537369"/>
    <lineage>
        <taxon>Bacteria</taxon>
        <taxon>Pseudomonadati</taxon>
        <taxon>Bacteroidota</taxon>
        <taxon>Cytophagia</taxon>
        <taxon>Cytophagales</taxon>
        <taxon>Leadbetterellaceae</taxon>
        <taxon>Emticicia</taxon>
    </lineage>
</organism>
<evidence type="ECO:0000313" key="6">
    <source>
        <dbReference type="Proteomes" id="UP000609064"/>
    </source>
</evidence>
<name>A0A916Z7Z3_9BACT</name>
<dbReference type="InterPro" id="IPR053888">
    <property type="entry name" value="MRM3-like_sub_bind"/>
</dbReference>
<proteinExistence type="inferred from homology"/>
<dbReference type="EMBL" id="BMKK01000016">
    <property type="protein sequence ID" value="GGD80683.1"/>
    <property type="molecule type" value="Genomic_DNA"/>
</dbReference>
<dbReference type="PANTHER" id="PTHR43191:SF2">
    <property type="entry name" value="RRNA METHYLTRANSFERASE 3, MITOCHONDRIAL"/>
    <property type="match status" value="1"/>
</dbReference>
<dbReference type="GO" id="GO:0008173">
    <property type="term" value="F:RNA methyltransferase activity"/>
    <property type="evidence" value="ECO:0007669"/>
    <property type="project" value="InterPro"/>
</dbReference>
<reference evidence="5" key="1">
    <citation type="journal article" date="2014" name="Int. J. Syst. Evol. Microbiol.">
        <title>Complete genome sequence of Corynebacterium casei LMG S-19264T (=DSM 44701T), isolated from a smear-ripened cheese.</title>
        <authorList>
            <consortium name="US DOE Joint Genome Institute (JGI-PGF)"/>
            <person name="Walter F."/>
            <person name="Albersmeier A."/>
            <person name="Kalinowski J."/>
            <person name="Ruckert C."/>
        </authorList>
    </citation>
    <scope>NUCLEOTIDE SEQUENCE</scope>
    <source>
        <strain evidence="5">CGMCC 1.15958</strain>
    </source>
</reference>
<dbReference type="InterPro" id="IPR013123">
    <property type="entry name" value="SpoU_subst-bd"/>
</dbReference>
<evidence type="ECO:0000313" key="5">
    <source>
        <dbReference type="EMBL" id="GGD80683.1"/>
    </source>
</evidence>
<keyword evidence="6" id="KW-1185">Reference proteome</keyword>
<dbReference type="InterPro" id="IPR029028">
    <property type="entry name" value="Alpha/beta_knot_MTases"/>
</dbReference>
<dbReference type="InterPro" id="IPR029026">
    <property type="entry name" value="tRNA_m1G_MTases_N"/>
</dbReference>
<dbReference type="Gene3D" id="3.40.1280.10">
    <property type="match status" value="1"/>
</dbReference>
<dbReference type="GO" id="GO:0003723">
    <property type="term" value="F:RNA binding"/>
    <property type="evidence" value="ECO:0007669"/>
    <property type="project" value="InterPro"/>
</dbReference>
<dbReference type="GO" id="GO:0005737">
    <property type="term" value="C:cytoplasm"/>
    <property type="evidence" value="ECO:0007669"/>
    <property type="project" value="UniProtKB-ARBA"/>
</dbReference>
<dbReference type="SUPFAM" id="SSF55315">
    <property type="entry name" value="L30e-like"/>
    <property type="match status" value="1"/>
</dbReference>
<evidence type="ECO:0000256" key="1">
    <source>
        <dbReference type="ARBA" id="ARBA00007228"/>
    </source>
</evidence>
<keyword evidence="3" id="KW-0808">Transferase</keyword>
<dbReference type="InterPro" id="IPR001537">
    <property type="entry name" value="SpoU_MeTrfase"/>
</dbReference>
<dbReference type="Proteomes" id="UP000609064">
    <property type="component" value="Unassembled WGS sequence"/>
</dbReference>
<dbReference type="SMART" id="SM00967">
    <property type="entry name" value="SpoU_sub_bind"/>
    <property type="match status" value="1"/>
</dbReference>
<dbReference type="InterPro" id="IPR029064">
    <property type="entry name" value="Ribosomal_eL30-like_sf"/>
</dbReference>
<comment type="similarity">
    <text evidence="1">Belongs to the class IV-like SAM-binding methyltransferase superfamily. RNA methyltransferase TrmH family.</text>
</comment>
<dbReference type="GO" id="GO:0032259">
    <property type="term" value="P:methylation"/>
    <property type="evidence" value="ECO:0007669"/>
    <property type="project" value="UniProtKB-KW"/>
</dbReference>
<dbReference type="Pfam" id="PF22435">
    <property type="entry name" value="MRM3-like_sub_bind"/>
    <property type="match status" value="1"/>
</dbReference>
<feature type="domain" description="RNA 2-O ribose methyltransferase substrate binding" evidence="4">
    <location>
        <begin position="26"/>
        <end position="95"/>
    </location>
</feature>
<dbReference type="Pfam" id="PF00588">
    <property type="entry name" value="SpoU_methylase"/>
    <property type="match status" value="1"/>
</dbReference>
<dbReference type="AlphaFoldDB" id="A0A916Z7Z3"/>
<reference evidence="5" key="2">
    <citation type="submission" date="2020-09" db="EMBL/GenBank/DDBJ databases">
        <authorList>
            <person name="Sun Q."/>
            <person name="Zhou Y."/>
        </authorList>
    </citation>
    <scope>NUCLEOTIDE SEQUENCE</scope>
    <source>
        <strain evidence="5">CGMCC 1.15958</strain>
    </source>
</reference>
<keyword evidence="2 5" id="KW-0489">Methyltransferase</keyword>
<dbReference type="InterPro" id="IPR051259">
    <property type="entry name" value="rRNA_Methyltransferase"/>
</dbReference>
<dbReference type="Gene3D" id="3.30.1330.30">
    <property type="match status" value="1"/>
</dbReference>
<accession>A0A916Z7Z3</accession>
<evidence type="ECO:0000256" key="2">
    <source>
        <dbReference type="ARBA" id="ARBA00022603"/>
    </source>
</evidence>
<comment type="caution">
    <text evidence="5">The sequence shown here is derived from an EMBL/GenBank/DDBJ whole genome shotgun (WGS) entry which is preliminary data.</text>
</comment>
<dbReference type="SUPFAM" id="SSF75217">
    <property type="entry name" value="alpha/beta knot"/>
    <property type="match status" value="1"/>
</dbReference>
<dbReference type="GO" id="GO:0006396">
    <property type="term" value="P:RNA processing"/>
    <property type="evidence" value="ECO:0007669"/>
    <property type="project" value="InterPro"/>
</dbReference>
<dbReference type="PANTHER" id="PTHR43191">
    <property type="entry name" value="RRNA METHYLTRANSFERASE 3"/>
    <property type="match status" value="1"/>
</dbReference>
<evidence type="ECO:0000256" key="3">
    <source>
        <dbReference type="ARBA" id="ARBA00022679"/>
    </source>
</evidence>
<sequence length="267" mass="30344">MFSKQQQKYVQSLQIKKYRQEHQRFLVEGAKSVQELLKSDLETELLLCTPKFYAENEKILKKISVEQIPQTELEKLGTLQSNDAALAVVKMRENVPLIADADEFALVLDDIRDPGNLGTILRIADWYGIKKVICSETTVDFYNPKVVSASMGSFTRIRVYYSEISKYFENFVKIINSNNSSKKVIIENIDKNNNIEIIGTFLDSENVHHFDFPSSGYIVLGNESNGIGEEVEKLITKKITIPRFGEAESLNVGIATAVVLDNLRRRE</sequence>
<dbReference type="RefSeq" id="WP_188770869.1">
    <property type="nucleotide sequence ID" value="NZ_BMKK01000016.1"/>
</dbReference>
<dbReference type="CDD" id="cd18109">
    <property type="entry name" value="SpoU-like_RNA-MTase"/>
    <property type="match status" value="1"/>
</dbReference>
<protein>
    <submittedName>
        <fullName evidence="5">RNA methyltransferase</fullName>
    </submittedName>
</protein>
<gene>
    <name evidence="5" type="ORF">GCM10011514_51000</name>
</gene>
<evidence type="ECO:0000259" key="4">
    <source>
        <dbReference type="SMART" id="SM00967"/>
    </source>
</evidence>